<protein>
    <submittedName>
        <fullName evidence="1">Uncharacterized protein</fullName>
    </submittedName>
</protein>
<keyword evidence="2" id="KW-1185">Reference proteome</keyword>
<dbReference type="EMBL" id="LFYR01000056">
    <property type="protein sequence ID" value="KMZ76262.1"/>
    <property type="molecule type" value="Genomic_DNA"/>
</dbReference>
<accession>A0A0K9Q659</accession>
<evidence type="ECO:0000313" key="1">
    <source>
        <dbReference type="EMBL" id="KMZ76262.1"/>
    </source>
</evidence>
<dbReference type="Proteomes" id="UP000036987">
    <property type="component" value="Unassembled WGS sequence"/>
</dbReference>
<evidence type="ECO:0000313" key="2">
    <source>
        <dbReference type="Proteomes" id="UP000036987"/>
    </source>
</evidence>
<comment type="caution">
    <text evidence="1">The sequence shown here is derived from an EMBL/GenBank/DDBJ whole genome shotgun (WGS) entry which is preliminary data.</text>
</comment>
<sequence>MHRCLVQLRQIGVSNIIVSRFDDVVIVAFASPFRVVSRSLLPAPTNGDTVSVPPPNGHCHRRSHDVCGSDSHGLPFLLGIDLQHFLTIPCGSCL</sequence>
<proteinExistence type="predicted"/>
<organism evidence="1 2">
    <name type="scientific">Zostera marina</name>
    <name type="common">Eelgrass</name>
    <dbReference type="NCBI Taxonomy" id="29655"/>
    <lineage>
        <taxon>Eukaryota</taxon>
        <taxon>Viridiplantae</taxon>
        <taxon>Streptophyta</taxon>
        <taxon>Embryophyta</taxon>
        <taxon>Tracheophyta</taxon>
        <taxon>Spermatophyta</taxon>
        <taxon>Magnoliopsida</taxon>
        <taxon>Liliopsida</taxon>
        <taxon>Zosteraceae</taxon>
        <taxon>Zostera</taxon>
    </lineage>
</organism>
<reference evidence="2" key="1">
    <citation type="journal article" date="2016" name="Nature">
        <title>The genome of the seagrass Zostera marina reveals angiosperm adaptation to the sea.</title>
        <authorList>
            <person name="Olsen J.L."/>
            <person name="Rouze P."/>
            <person name="Verhelst B."/>
            <person name="Lin Y.-C."/>
            <person name="Bayer T."/>
            <person name="Collen J."/>
            <person name="Dattolo E."/>
            <person name="De Paoli E."/>
            <person name="Dittami S."/>
            <person name="Maumus F."/>
            <person name="Michel G."/>
            <person name="Kersting A."/>
            <person name="Lauritano C."/>
            <person name="Lohaus R."/>
            <person name="Toepel M."/>
            <person name="Tonon T."/>
            <person name="Vanneste K."/>
            <person name="Amirebrahimi M."/>
            <person name="Brakel J."/>
            <person name="Bostroem C."/>
            <person name="Chovatia M."/>
            <person name="Grimwood J."/>
            <person name="Jenkins J.W."/>
            <person name="Jueterbock A."/>
            <person name="Mraz A."/>
            <person name="Stam W.T."/>
            <person name="Tice H."/>
            <person name="Bornberg-Bauer E."/>
            <person name="Green P.J."/>
            <person name="Pearson G.A."/>
            <person name="Procaccini G."/>
            <person name="Duarte C.M."/>
            <person name="Schmutz J."/>
            <person name="Reusch T.B.H."/>
            <person name="Van de Peer Y."/>
        </authorList>
    </citation>
    <scope>NUCLEOTIDE SEQUENCE [LARGE SCALE GENOMIC DNA]</scope>
    <source>
        <strain evidence="2">cv. Finnish</strain>
    </source>
</reference>
<dbReference type="AlphaFoldDB" id="A0A0K9Q659"/>
<gene>
    <name evidence="1" type="ORF">ZOSMA_104G00140</name>
</gene>
<name>A0A0K9Q659_ZOSMR</name>